<dbReference type="AlphaFoldDB" id="A0ABD1YQ36"/>
<name>A0ABD1YQ36_9MARC</name>
<feature type="region of interest" description="Disordered" evidence="1">
    <location>
        <begin position="800"/>
        <end position="828"/>
    </location>
</feature>
<organism evidence="2 3">
    <name type="scientific">Riccia fluitans</name>
    <dbReference type="NCBI Taxonomy" id="41844"/>
    <lineage>
        <taxon>Eukaryota</taxon>
        <taxon>Viridiplantae</taxon>
        <taxon>Streptophyta</taxon>
        <taxon>Embryophyta</taxon>
        <taxon>Marchantiophyta</taxon>
        <taxon>Marchantiopsida</taxon>
        <taxon>Marchantiidae</taxon>
        <taxon>Marchantiales</taxon>
        <taxon>Ricciaceae</taxon>
        <taxon>Riccia</taxon>
    </lineage>
</organism>
<feature type="compositionally biased region" description="Basic and acidic residues" evidence="1">
    <location>
        <begin position="801"/>
        <end position="828"/>
    </location>
</feature>
<dbReference type="PANTHER" id="PTHR44917:SF1">
    <property type="entry name" value="PROTEIN HIGH CHLOROPHYLL FLUORESCENT 107"/>
    <property type="match status" value="1"/>
</dbReference>
<dbReference type="SUPFAM" id="SSF48452">
    <property type="entry name" value="TPR-like"/>
    <property type="match status" value="2"/>
</dbReference>
<proteinExistence type="predicted"/>
<dbReference type="InterPro" id="IPR003107">
    <property type="entry name" value="HAT"/>
</dbReference>
<feature type="region of interest" description="Disordered" evidence="1">
    <location>
        <begin position="281"/>
        <end position="312"/>
    </location>
</feature>
<comment type="caution">
    <text evidence="2">The sequence shown here is derived from an EMBL/GenBank/DDBJ whole genome shotgun (WGS) entry which is preliminary data.</text>
</comment>
<dbReference type="EMBL" id="JBHFFA010000004">
    <property type="protein sequence ID" value="KAL2631794.1"/>
    <property type="molecule type" value="Genomic_DNA"/>
</dbReference>
<dbReference type="InterPro" id="IPR011990">
    <property type="entry name" value="TPR-like_helical_dom_sf"/>
</dbReference>
<dbReference type="PANTHER" id="PTHR44917">
    <property type="entry name" value="PROTEIN HIGH CHLOROPHYLL FLUORESCENT 107"/>
    <property type="match status" value="1"/>
</dbReference>
<evidence type="ECO:0000313" key="2">
    <source>
        <dbReference type="EMBL" id="KAL2631794.1"/>
    </source>
</evidence>
<feature type="region of interest" description="Disordered" evidence="1">
    <location>
        <begin position="725"/>
        <end position="759"/>
    </location>
</feature>
<evidence type="ECO:0008006" key="4">
    <source>
        <dbReference type="Google" id="ProtNLM"/>
    </source>
</evidence>
<reference evidence="2 3" key="1">
    <citation type="submission" date="2024-09" db="EMBL/GenBank/DDBJ databases">
        <title>Chromosome-scale assembly of Riccia fluitans.</title>
        <authorList>
            <person name="Paukszto L."/>
            <person name="Sawicki J."/>
            <person name="Karawczyk K."/>
            <person name="Piernik-Szablinska J."/>
            <person name="Szczecinska M."/>
            <person name="Mazdziarz M."/>
        </authorList>
    </citation>
    <scope>NUCLEOTIDE SEQUENCE [LARGE SCALE GENOMIC DNA]</scope>
    <source>
        <strain evidence="2">Rf_01</strain>
        <tissue evidence="2">Aerial parts of the thallus</tissue>
    </source>
</reference>
<accession>A0ABD1YQ36</accession>
<dbReference type="InterPro" id="IPR044624">
    <property type="entry name" value="Mbb1-like"/>
</dbReference>
<evidence type="ECO:0000256" key="1">
    <source>
        <dbReference type="SAM" id="MobiDB-lite"/>
    </source>
</evidence>
<dbReference type="Gene3D" id="1.25.40.10">
    <property type="entry name" value="Tetratricopeptide repeat domain"/>
    <property type="match status" value="2"/>
</dbReference>
<protein>
    <recommendedName>
        <fullName evidence="4">PsbB mRNA maturation factor Mbb1</fullName>
    </recommendedName>
</protein>
<dbReference type="Pfam" id="PF13432">
    <property type="entry name" value="TPR_16"/>
    <property type="match status" value="2"/>
</dbReference>
<evidence type="ECO:0000313" key="3">
    <source>
        <dbReference type="Proteomes" id="UP001605036"/>
    </source>
</evidence>
<gene>
    <name evidence="2" type="ORF">R1flu_016480</name>
</gene>
<feature type="compositionally biased region" description="Polar residues" evidence="1">
    <location>
        <begin position="735"/>
        <end position="751"/>
    </location>
</feature>
<dbReference type="SMART" id="SM00028">
    <property type="entry name" value="TPR"/>
    <property type="match status" value="8"/>
</dbReference>
<feature type="region of interest" description="Disordered" evidence="1">
    <location>
        <begin position="118"/>
        <end position="148"/>
    </location>
</feature>
<dbReference type="Proteomes" id="UP001605036">
    <property type="component" value="Unassembled WGS sequence"/>
</dbReference>
<dbReference type="InterPro" id="IPR019734">
    <property type="entry name" value="TPR_rpt"/>
</dbReference>
<sequence>MEIGLGVSGATVLNGAVFGAPFSGEIFRTTSSSTFSCGERRAQSYRSREQNQPTFVTQCSTSGFNQTSLSSSWDRFNQRDRKLGKFGHGVEGIQRAVDYGSSLVLSVKRDDDEEVVLWRTPSGESSSSPDDDQILGARESTGEASVTEEDALDLEIRIEDSGTGIDNSGQRLRQGGWRELGLGTARGAKPSSTIPKAFLLNKPRRSRESAPAIKLGAFGTSNETDQSKLNAELEKVTTSSSSTDEEAYLKDSLFKTLSSPLNGTPRTSAVDKYFGEELREKSGVSTKDDSLEEQAAADGWTDMPRSPAVSEGGERLKINLDLDLYRARTLRQKGRMIEAEAILRTCIRNWPDDGRPYVALGRLLLKQKKVQEARATYEMGCQAVRGENPYIWQAWAVLEERSGNIARARKLFDAATVADKKHAAGWHGWAKLELRAGNVKRASSLLNKGLKFCGPNEYLFQTLALIESRAGRLEEARSLLARATQHNPKSAASWLAWALMESQNGLQDTARRLFQKGIVASPKNRYVWQAWALFEARQGNKDRARELFQRGHELNPRDAVLLQAFALFEYQCGRPGVARDYFRRALVCDPTHQPVWIAWGWMEWKQGNISVARELYQGAIQADSRSMDAARAFQAWGVLEDREGDTGLARELFKCALKIDSQNVPTWMSWAAMEEREGRSMRADEIRNLFLQQRTEVVDGPSWDVDLSNVLAPAIDKIRGFFKVDQQRPPVTGGEPSSQSDDSAGNENSSSEGRRTDIGLDSFSADEDFNVDLFLREKFPRMYGSRELFKPTAILEAIDSSLKKQSRDTGRDERLDIFKNKEGSRSWK</sequence>
<keyword evidence="3" id="KW-1185">Reference proteome</keyword>
<dbReference type="SMART" id="SM00386">
    <property type="entry name" value="HAT"/>
    <property type="match status" value="9"/>
</dbReference>